<accession>A0ABW7EYW8</accession>
<evidence type="ECO:0000313" key="2">
    <source>
        <dbReference type="Proteomes" id="UP001606210"/>
    </source>
</evidence>
<dbReference type="RefSeq" id="WP_394475817.1">
    <property type="nucleotide sequence ID" value="NZ_JBIGHV010000001.1"/>
</dbReference>
<comment type="caution">
    <text evidence="1">The sequence shown here is derived from an EMBL/GenBank/DDBJ whole genome shotgun (WGS) entry which is preliminary data.</text>
</comment>
<proteinExistence type="predicted"/>
<dbReference type="Proteomes" id="UP001606210">
    <property type="component" value="Unassembled WGS sequence"/>
</dbReference>
<evidence type="ECO:0000313" key="1">
    <source>
        <dbReference type="EMBL" id="MFG6428851.1"/>
    </source>
</evidence>
<name>A0ABW7EYW8_9BURK</name>
<protein>
    <submittedName>
        <fullName evidence="1">Uncharacterized protein</fullName>
    </submittedName>
</protein>
<reference evidence="1 2" key="1">
    <citation type="submission" date="2024-08" db="EMBL/GenBank/DDBJ databases">
        <authorList>
            <person name="Lu H."/>
        </authorList>
    </citation>
    <scope>NUCLEOTIDE SEQUENCE [LARGE SCALE GENOMIC DNA]</scope>
    <source>
        <strain evidence="1 2">LYH14W</strain>
    </source>
</reference>
<organism evidence="1 2">
    <name type="scientific">Pelomonas parva</name>
    <dbReference type="NCBI Taxonomy" id="3299032"/>
    <lineage>
        <taxon>Bacteria</taxon>
        <taxon>Pseudomonadati</taxon>
        <taxon>Pseudomonadota</taxon>
        <taxon>Betaproteobacteria</taxon>
        <taxon>Burkholderiales</taxon>
        <taxon>Sphaerotilaceae</taxon>
        <taxon>Roseateles</taxon>
    </lineage>
</organism>
<sequence>MVEQSRWRWALGLFKGDQYELLGAWSAQVPVPSVADELHDRGIEHLKAISAEGGVDCTSTYPDAVAWSACSDPDATSTFGPRRRAALQSATATAERLQASLTRAIKRRAPFADEGAAAAFLIHALENADRQLQGLPKLRFKTSLRRSRSGGTPASHPPA</sequence>
<gene>
    <name evidence="1" type="ORF">ACG00Y_02955</name>
</gene>
<keyword evidence="2" id="KW-1185">Reference proteome</keyword>
<dbReference type="EMBL" id="JBIGHV010000001">
    <property type="protein sequence ID" value="MFG6428851.1"/>
    <property type="molecule type" value="Genomic_DNA"/>
</dbReference>